<feature type="compositionally biased region" description="Pro residues" evidence="1">
    <location>
        <begin position="830"/>
        <end position="841"/>
    </location>
</feature>
<feature type="region of interest" description="Disordered" evidence="1">
    <location>
        <begin position="211"/>
        <end position="319"/>
    </location>
</feature>
<feature type="compositionally biased region" description="Basic and acidic residues" evidence="1">
    <location>
        <begin position="1303"/>
        <end position="1316"/>
    </location>
</feature>
<reference evidence="2 3" key="1">
    <citation type="journal article" date="2016" name="Mol. Biol. Evol.">
        <title>Comparative Genomics of Early-Diverging Mushroom-Forming Fungi Provides Insights into the Origins of Lignocellulose Decay Capabilities.</title>
        <authorList>
            <person name="Nagy L.G."/>
            <person name="Riley R."/>
            <person name="Tritt A."/>
            <person name="Adam C."/>
            <person name="Daum C."/>
            <person name="Floudas D."/>
            <person name="Sun H."/>
            <person name="Yadav J.S."/>
            <person name="Pangilinan J."/>
            <person name="Larsson K.H."/>
            <person name="Matsuura K."/>
            <person name="Barry K."/>
            <person name="Labutti K."/>
            <person name="Kuo R."/>
            <person name="Ohm R.A."/>
            <person name="Bhattacharya S.S."/>
            <person name="Shirouzu T."/>
            <person name="Yoshinaga Y."/>
            <person name="Martin F.M."/>
            <person name="Grigoriev I.V."/>
            <person name="Hibbett D.S."/>
        </authorList>
    </citation>
    <scope>NUCLEOTIDE SEQUENCE [LARGE SCALE GENOMIC DNA]</scope>
    <source>
        <strain evidence="2 3">HHB12733</strain>
    </source>
</reference>
<feature type="region of interest" description="Disordered" evidence="1">
    <location>
        <begin position="1330"/>
        <end position="1536"/>
    </location>
</feature>
<feature type="region of interest" description="Disordered" evidence="1">
    <location>
        <begin position="1"/>
        <end position="140"/>
    </location>
</feature>
<evidence type="ECO:0000313" key="2">
    <source>
        <dbReference type="EMBL" id="KZT60579.1"/>
    </source>
</evidence>
<feature type="compositionally biased region" description="Low complexity" evidence="1">
    <location>
        <begin position="252"/>
        <end position="292"/>
    </location>
</feature>
<feature type="compositionally biased region" description="Basic and acidic residues" evidence="1">
    <location>
        <begin position="377"/>
        <end position="388"/>
    </location>
</feature>
<feature type="compositionally biased region" description="Basic and acidic residues" evidence="1">
    <location>
        <begin position="814"/>
        <end position="823"/>
    </location>
</feature>
<feature type="compositionally biased region" description="Low complexity" evidence="1">
    <location>
        <begin position="211"/>
        <end position="233"/>
    </location>
</feature>
<dbReference type="InParanoid" id="A0A165IHE8"/>
<feature type="compositionally biased region" description="Low complexity" evidence="1">
    <location>
        <begin position="695"/>
        <end position="713"/>
    </location>
</feature>
<feature type="compositionally biased region" description="Low complexity" evidence="1">
    <location>
        <begin position="1272"/>
        <end position="1289"/>
    </location>
</feature>
<evidence type="ECO:0000313" key="3">
    <source>
        <dbReference type="Proteomes" id="UP000076842"/>
    </source>
</evidence>
<feature type="compositionally biased region" description="Basic and acidic residues" evidence="1">
    <location>
        <begin position="1402"/>
        <end position="1411"/>
    </location>
</feature>
<feature type="compositionally biased region" description="Polar residues" evidence="1">
    <location>
        <begin position="407"/>
        <end position="418"/>
    </location>
</feature>
<dbReference type="Proteomes" id="UP000076842">
    <property type="component" value="Unassembled WGS sequence"/>
</dbReference>
<feature type="compositionally biased region" description="Basic and acidic residues" evidence="1">
    <location>
        <begin position="11"/>
        <end position="26"/>
    </location>
</feature>
<feature type="compositionally biased region" description="Basic and acidic residues" evidence="1">
    <location>
        <begin position="484"/>
        <end position="495"/>
    </location>
</feature>
<feature type="compositionally biased region" description="Low complexity" evidence="1">
    <location>
        <begin position="308"/>
        <end position="319"/>
    </location>
</feature>
<feature type="region of interest" description="Disordered" evidence="1">
    <location>
        <begin position="801"/>
        <end position="1091"/>
    </location>
</feature>
<organism evidence="2 3">
    <name type="scientific">Calocera cornea HHB12733</name>
    <dbReference type="NCBI Taxonomy" id="1353952"/>
    <lineage>
        <taxon>Eukaryota</taxon>
        <taxon>Fungi</taxon>
        <taxon>Dikarya</taxon>
        <taxon>Basidiomycota</taxon>
        <taxon>Agaricomycotina</taxon>
        <taxon>Dacrymycetes</taxon>
        <taxon>Dacrymycetales</taxon>
        <taxon>Dacrymycetaceae</taxon>
        <taxon>Calocera</taxon>
    </lineage>
</organism>
<feature type="compositionally biased region" description="Low complexity" evidence="1">
    <location>
        <begin position="747"/>
        <end position="765"/>
    </location>
</feature>
<name>A0A165IHE8_9BASI</name>
<feature type="compositionally biased region" description="Low complexity" evidence="1">
    <location>
        <begin position="1066"/>
        <end position="1082"/>
    </location>
</feature>
<protein>
    <submittedName>
        <fullName evidence="2">Uncharacterized protein</fullName>
    </submittedName>
</protein>
<feature type="compositionally biased region" description="Acidic residues" evidence="1">
    <location>
        <begin position="441"/>
        <end position="456"/>
    </location>
</feature>
<feature type="compositionally biased region" description="Acidic residues" evidence="1">
    <location>
        <begin position="862"/>
        <end position="874"/>
    </location>
</feature>
<feature type="region of interest" description="Disordered" evidence="1">
    <location>
        <begin position="155"/>
        <end position="181"/>
    </location>
</feature>
<evidence type="ECO:0000256" key="1">
    <source>
        <dbReference type="SAM" id="MobiDB-lite"/>
    </source>
</evidence>
<feature type="compositionally biased region" description="Basic residues" evidence="1">
    <location>
        <begin position="601"/>
        <end position="610"/>
    </location>
</feature>
<feature type="compositionally biased region" description="Low complexity" evidence="1">
    <location>
        <begin position="1347"/>
        <end position="1356"/>
    </location>
</feature>
<feature type="compositionally biased region" description="Basic and acidic residues" evidence="1">
    <location>
        <begin position="1001"/>
        <end position="1010"/>
    </location>
</feature>
<feature type="compositionally biased region" description="Pro residues" evidence="1">
    <location>
        <begin position="1359"/>
        <end position="1369"/>
    </location>
</feature>
<feature type="compositionally biased region" description="Pro residues" evidence="1">
    <location>
        <begin position="88"/>
        <end position="114"/>
    </location>
</feature>
<accession>A0A165IHE8</accession>
<feature type="compositionally biased region" description="Acidic residues" evidence="1">
    <location>
        <begin position="155"/>
        <end position="170"/>
    </location>
</feature>
<feature type="compositionally biased region" description="Pro residues" evidence="1">
    <location>
        <begin position="935"/>
        <end position="950"/>
    </location>
</feature>
<feature type="compositionally biased region" description="Basic and acidic residues" evidence="1">
    <location>
        <begin position="1330"/>
        <end position="1346"/>
    </location>
</feature>
<feature type="region of interest" description="Disordered" evidence="1">
    <location>
        <begin position="1209"/>
        <end position="1316"/>
    </location>
</feature>
<feature type="region of interest" description="Disordered" evidence="1">
    <location>
        <begin position="355"/>
        <end position="716"/>
    </location>
</feature>
<feature type="compositionally biased region" description="Basic residues" evidence="1">
    <location>
        <begin position="883"/>
        <end position="895"/>
    </location>
</feature>
<feature type="region of interest" description="Disordered" evidence="1">
    <location>
        <begin position="326"/>
        <end position="345"/>
    </location>
</feature>
<feature type="compositionally biased region" description="Pro residues" evidence="1">
    <location>
        <begin position="62"/>
        <end position="78"/>
    </location>
</feature>
<dbReference type="EMBL" id="KV423930">
    <property type="protein sequence ID" value="KZT60579.1"/>
    <property type="molecule type" value="Genomic_DNA"/>
</dbReference>
<keyword evidence="3" id="KW-1185">Reference proteome</keyword>
<dbReference type="OrthoDB" id="2554322at2759"/>
<sequence>MLTLVLLFRPKKGERDRDWVSRKQEQEQQQEQEQEQKQQHPRLARLTRPWLSLSLARRRPSASPPRSPSPTSFPPPTAHPNDAHHPAHPIPPLHLPPPLITVPYPTRPSAPIPPKTAGSTQQHQQHAYSNPGSAPSRPSEEYRAKLLRYREPDIDEEDEALFGDDNDDDAGSMSRGAGNRGGALPLLTASRASFAYGFPRLLPPTPISPASHTITHHSTPTTHHTPPCTASPTDTGVASGLENWDDDFLDQSSPSSSPKVSRMAGAPSASASTAPAAALRPRNSMDSAAWDMSSDDDEGAGKDPFPGALTPATLTPTAPMAPMIASTSTAETPRAKSPLTPTFLPSATNFNFPTSATAYAGNPRAAAPGPGLRRHSTRDSHASSRWEVESTDEVFYTPRDTMVFDFPSSSESHYNPTTDPRDSGSRYDPTPEPGYARGLPAEDDGYAGEADEEDEGDRTVTLGRVPVPVPVPVQIEDEDDAEYERELQARYHEEREREEDEPPYEGMPETASPASATFPIMPDTVRVSALPSSTSPPPPPSPTTASRSRSQLGHVPGRPSLGGGSSIFSSSVNSTHALMGKSIAPPSRYPNRPIGKENERPRRRLRKKSRPPGDDMGMLELANAPPRGAVPQIPPVDVDNDEMHPPERAETPLEPEVVEPEPEDVPLPPVRAAVRAPDPARPTPYTTPGAPTHVPPSSARSRFTSPPSASASPGAFLTRLSSITKLFPRSASASSFRPRDPPPTASRQQARAASEEPAAPAQPNGNGNGNGNGRQQPPASGPVIPGLPVASAAAAGAVLGHRRGKGSAPPAFVGDRERVEEMFGLRGGEVPPPVPVPPVPAPGGDELISPDLRAETPAQALLDEEVQPEPPEPEPEPKVESRSRRKTSWRRSAKSKSKEKEREAEPDRSRERRERPRSATVTGPMPESAALAQEPVPPVPPVPVPPPVVPGPSSYAPPAGEEKKEKRKPRKLSSRRPRPKEEGIKHTRDSLEGRQIPEIPPVKEKARGEEIPALPTVPSGRTLDLHGDDGWGVPPADARAQAPRISREEMQAVGSSSSPPRPTSPFAPRASSPLSSAPQSRAMSPITPISPSAALAGSALEKKGSHTSELKIPQRISLQQRSLKEGLTDVRQFAGVVEELRDLQTQHSTLLAFLTASTSAGPPVSRLPRAARRSSAASQHQIEAGLARLESGQTGVWWELAGVLVDLGGTGTSGSVRAAKDRIGSRITQRSGDDSERGTASANEADSPRRSGAPTPPTKSRLRSASAAPTNSSLVMSPSSPALPSSLESGPVPRSTSLGAERPSQRSGEETPKELSSRQLILLGEMLRESDTSRVVEYGERSEAGGRSRAASRAGHGPAGPPTAPPSRPPTQQSFNTPVSSTAERIGRPRRGSKIIANIRDIFGRSQRDSVDIGSEGISDAEVQQAAPPRRPPRSSSRPPTIQPKGGTRKGSLDNRKSPRKPSLGSIFGSRQAQEKGDRSLPPTIGPKQGRGAGNGSTTSLDTDLEDDSDWNRVEHGNDGIPTVRGRNTGMNTNGASKQPLAIQTAFERERTTSMRSVERPPLASAKLALTPENIRPLLSHAKAVKKQLEGYIVELRALQPPRGDMKL</sequence>
<proteinExistence type="predicted"/>
<feature type="region of interest" description="Disordered" evidence="1">
    <location>
        <begin position="729"/>
        <end position="787"/>
    </location>
</feature>
<feature type="compositionally biased region" description="Basic and acidic residues" evidence="1">
    <location>
        <begin position="896"/>
        <end position="917"/>
    </location>
</feature>
<feature type="compositionally biased region" description="Basic and acidic residues" evidence="1">
    <location>
        <begin position="979"/>
        <end position="992"/>
    </location>
</feature>
<gene>
    <name evidence="2" type="ORF">CALCODRAFT_480655</name>
</gene>
<feature type="compositionally biased region" description="Low complexity" evidence="1">
    <location>
        <begin position="356"/>
        <end position="371"/>
    </location>
</feature>
<feature type="compositionally biased region" description="Basic residues" evidence="1">
    <location>
        <begin position="965"/>
        <end position="978"/>
    </location>
</feature>
<feature type="compositionally biased region" description="Polar residues" evidence="1">
    <location>
        <begin position="117"/>
        <end position="133"/>
    </location>
</feature>
<feature type="compositionally biased region" description="Basic and acidic residues" evidence="1">
    <location>
        <begin position="641"/>
        <end position="651"/>
    </location>
</feature>